<dbReference type="SUPFAM" id="SSF51905">
    <property type="entry name" value="FAD/NAD(P)-binding domain"/>
    <property type="match status" value="1"/>
</dbReference>
<keyword evidence="8" id="KW-1185">Reference proteome</keyword>
<comment type="similarity">
    <text evidence="2">Belongs to the MSOX/MTOX family.</text>
</comment>
<feature type="domain" description="FAD dependent oxidoreductase" evidence="6">
    <location>
        <begin position="24"/>
        <end position="416"/>
    </location>
</feature>
<dbReference type="InterPro" id="IPR045170">
    <property type="entry name" value="MTOX"/>
</dbReference>
<dbReference type="AlphaFoldDB" id="A0A9P6ECW4"/>
<dbReference type="PANTHER" id="PTHR10961:SF46">
    <property type="entry name" value="PEROXISOMAL SARCOSINE OXIDASE"/>
    <property type="match status" value="1"/>
</dbReference>
<evidence type="ECO:0000313" key="7">
    <source>
        <dbReference type="EMBL" id="KAF9526632.1"/>
    </source>
</evidence>
<evidence type="ECO:0000256" key="1">
    <source>
        <dbReference type="ARBA" id="ARBA00001974"/>
    </source>
</evidence>
<protein>
    <submittedName>
        <fullName evidence="7">FAD dependent oxidoreductase</fullName>
    </submittedName>
</protein>
<dbReference type="Proteomes" id="UP000807306">
    <property type="component" value="Unassembled WGS sequence"/>
</dbReference>
<keyword evidence="5" id="KW-0560">Oxidoreductase</keyword>
<keyword evidence="4" id="KW-0274">FAD</keyword>
<dbReference type="EMBL" id="MU157869">
    <property type="protein sequence ID" value="KAF9526632.1"/>
    <property type="molecule type" value="Genomic_DNA"/>
</dbReference>
<dbReference type="InterPro" id="IPR006076">
    <property type="entry name" value="FAD-dep_OxRdtase"/>
</dbReference>
<sequence length="462" mass="50687">MDGIETNKILPTPTPTNGPVKDSRIVIVGAGCFGLSTAHHLLLRGYTDVTVLDRSTTLPAPDAASNDLNRIVRSSYADLFYAELAREAISSWKDREKWGDIYDESGLLLLGLSPAKSEVDNHPYADKSYHNDVVLGSRLNNLPNGEAIREVFPPDVRTGTFEQSAGYLNLDSGWANAGKGLRRLMQHIETLNGRILPGKEVNKILRHSVEQPKEVSPAKQQAAGKISGVQCADGSIVLADLVVIATGSWTPSAFTDLDLGKVCLATGQPVAMIQLSKEEAEIYRRCPVILDFSSGFYIFPPNEDHIVKMAQNSPGYTHFGIIDQISTPRTITSDPDQGLCIPRTVLQVFRKHLKNIYPDLALKPFSATRLCWYTDTADEDWLIGRRPSDPSVVFATGGSGHAYKFLPVIGRLVADLIEGKFGAELEAKFAIDRPIDKGIYFRAGQAQRLDVNELCTPEDLLI</sequence>
<keyword evidence="3" id="KW-0285">Flavoprotein</keyword>
<dbReference type="GO" id="GO:0050031">
    <property type="term" value="F:L-pipecolate oxidase activity"/>
    <property type="evidence" value="ECO:0007669"/>
    <property type="project" value="TreeGrafter"/>
</dbReference>
<name>A0A9P6ECW4_9AGAR</name>
<dbReference type="Gene3D" id="3.30.9.10">
    <property type="entry name" value="D-Amino Acid Oxidase, subunit A, domain 2"/>
    <property type="match status" value="1"/>
</dbReference>
<reference evidence="7" key="1">
    <citation type="submission" date="2020-11" db="EMBL/GenBank/DDBJ databases">
        <authorList>
            <consortium name="DOE Joint Genome Institute"/>
            <person name="Ahrendt S."/>
            <person name="Riley R."/>
            <person name="Andreopoulos W."/>
            <person name="Labutti K."/>
            <person name="Pangilinan J."/>
            <person name="Ruiz-Duenas F.J."/>
            <person name="Barrasa J.M."/>
            <person name="Sanchez-Garcia M."/>
            <person name="Camarero S."/>
            <person name="Miyauchi S."/>
            <person name="Serrano A."/>
            <person name="Linde D."/>
            <person name="Babiker R."/>
            <person name="Drula E."/>
            <person name="Ayuso-Fernandez I."/>
            <person name="Pacheco R."/>
            <person name="Padilla G."/>
            <person name="Ferreira P."/>
            <person name="Barriuso J."/>
            <person name="Kellner H."/>
            <person name="Castanera R."/>
            <person name="Alfaro M."/>
            <person name="Ramirez L."/>
            <person name="Pisabarro A.G."/>
            <person name="Kuo A."/>
            <person name="Tritt A."/>
            <person name="Lipzen A."/>
            <person name="He G."/>
            <person name="Yan M."/>
            <person name="Ng V."/>
            <person name="Cullen D."/>
            <person name="Martin F."/>
            <person name="Rosso M.-N."/>
            <person name="Henrissat B."/>
            <person name="Hibbett D."/>
            <person name="Martinez A.T."/>
            <person name="Grigoriev I.V."/>
        </authorList>
    </citation>
    <scope>NUCLEOTIDE SEQUENCE</scope>
    <source>
        <strain evidence="7">CBS 506.95</strain>
    </source>
</reference>
<proteinExistence type="inferred from homology"/>
<evidence type="ECO:0000256" key="2">
    <source>
        <dbReference type="ARBA" id="ARBA00010989"/>
    </source>
</evidence>
<evidence type="ECO:0000313" key="8">
    <source>
        <dbReference type="Proteomes" id="UP000807306"/>
    </source>
</evidence>
<dbReference type="GO" id="GO:0050660">
    <property type="term" value="F:flavin adenine dinucleotide binding"/>
    <property type="evidence" value="ECO:0007669"/>
    <property type="project" value="InterPro"/>
</dbReference>
<dbReference type="Pfam" id="PF01266">
    <property type="entry name" value="DAO"/>
    <property type="match status" value="1"/>
</dbReference>
<evidence type="ECO:0000256" key="3">
    <source>
        <dbReference type="ARBA" id="ARBA00022630"/>
    </source>
</evidence>
<accession>A0A9P6ECW4</accession>
<evidence type="ECO:0000256" key="5">
    <source>
        <dbReference type="ARBA" id="ARBA00023002"/>
    </source>
</evidence>
<organism evidence="7 8">
    <name type="scientific">Crepidotus variabilis</name>
    <dbReference type="NCBI Taxonomy" id="179855"/>
    <lineage>
        <taxon>Eukaryota</taxon>
        <taxon>Fungi</taxon>
        <taxon>Dikarya</taxon>
        <taxon>Basidiomycota</taxon>
        <taxon>Agaricomycotina</taxon>
        <taxon>Agaricomycetes</taxon>
        <taxon>Agaricomycetidae</taxon>
        <taxon>Agaricales</taxon>
        <taxon>Agaricineae</taxon>
        <taxon>Crepidotaceae</taxon>
        <taxon>Crepidotus</taxon>
    </lineage>
</organism>
<dbReference type="InterPro" id="IPR036188">
    <property type="entry name" value="FAD/NAD-bd_sf"/>
</dbReference>
<dbReference type="PANTHER" id="PTHR10961">
    <property type="entry name" value="PEROXISOMAL SARCOSINE OXIDASE"/>
    <property type="match status" value="1"/>
</dbReference>
<gene>
    <name evidence="7" type="ORF">CPB83DRAFT_857531</name>
</gene>
<dbReference type="OrthoDB" id="2219495at2759"/>
<dbReference type="GO" id="GO:0004657">
    <property type="term" value="F:proline dehydrogenase activity"/>
    <property type="evidence" value="ECO:0007669"/>
    <property type="project" value="TreeGrafter"/>
</dbReference>
<comment type="caution">
    <text evidence="7">The sequence shown here is derived from an EMBL/GenBank/DDBJ whole genome shotgun (WGS) entry which is preliminary data.</text>
</comment>
<dbReference type="Gene3D" id="3.50.50.60">
    <property type="entry name" value="FAD/NAD(P)-binding domain"/>
    <property type="match status" value="1"/>
</dbReference>
<dbReference type="GO" id="GO:0008115">
    <property type="term" value="F:sarcosine oxidase activity"/>
    <property type="evidence" value="ECO:0007669"/>
    <property type="project" value="TreeGrafter"/>
</dbReference>
<comment type="cofactor">
    <cofactor evidence="1">
        <name>FAD</name>
        <dbReference type="ChEBI" id="CHEBI:57692"/>
    </cofactor>
</comment>
<evidence type="ECO:0000256" key="4">
    <source>
        <dbReference type="ARBA" id="ARBA00022827"/>
    </source>
</evidence>
<evidence type="ECO:0000259" key="6">
    <source>
        <dbReference type="Pfam" id="PF01266"/>
    </source>
</evidence>